<accession>A0ABR0Q125</accession>
<gene>
    <name evidence="2" type="ORF">PVK06_016530</name>
</gene>
<keyword evidence="1" id="KW-0812">Transmembrane</keyword>
<feature type="transmembrane region" description="Helical" evidence="1">
    <location>
        <begin position="60"/>
        <end position="81"/>
    </location>
</feature>
<reference evidence="2 3" key="1">
    <citation type="submission" date="2023-03" db="EMBL/GenBank/DDBJ databases">
        <title>WGS of Gossypium arboreum.</title>
        <authorList>
            <person name="Yu D."/>
        </authorList>
    </citation>
    <scope>NUCLEOTIDE SEQUENCE [LARGE SCALE GENOMIC DNA]</scope>
    <source>
        <tissue evidence="2">Leaf</tissue>
    </source>
</reference>
<keyword evidence="1" id="KW-0472">Membrane</keyword>
<dbReference type="PANTHER" id="PTHR36797">
    <property type="entry name" value="OS01G0258600 PROTEIN"/>
    <property type="match status" value="1"/>
</dbReference>
<evidence type="ECO:0000313" key="3">
    <source>
        <dbReference type="Proteomes" id="UP001358586"/>
    </source>
</evidence>
<sequence length="206" mass="23504">MGSEEAKDPLKGVDCKAIGSELQKDHSASNKPFIKKRLPQKIRQIPDCYFLPRMPTPSTIAFYGACVAGGIGSGMLLEVWINNKIKGVRSRMRLAGLTRNTAQQQRIGIAFQRQKQRLRLLSLHKGLDLTLHCFWCMRSQRLKAHDLVDKLRSMFPQYNYPKSFSEGGEEDTISSEKLQRLGWSYRRLEETLVDSIESYKKAGILD</sequence>
<evidence type="ECO:0000256" key="1">
    <source>
        <dbReference type="SAM" id="Phobius"/>
    </source>
</evidence>
<protein>
    <submittedName>
        <fullName evidence="2">Uncharacterized protein</fullName>
    </submittedName>
</protein>
<dbReference type="Gene3D" id="3.40.50.720">
    <property type="entry name" value="NAD(P)-binding Rossmann-like Domain"/>
    <property type="match status" value="1"/>
</dbReference>
<dbReference type="PANTHER" id="PTHR36797:SF3">
    <property type="entry name" value="OS01G0258600 PROTEIN"/>
    <property type="match status" value="1"/>
</dbReference>
<comment type="caution">
    <text evidence="2">The sequence shown here is derived from an EMBL/GenBank/DDBJ whole genome shotgun (WGS) entry which is preliminary data.</text>
</comment>
<name>A0ABR0Q125_GOSAR</name>
<dbReference type="Proteomes" id="UP001358586">
    <property type="component" value="Chromosome 5"/>
</dbReference>
<proteinExistence type="predicted"/>
<keyword evidence="1" id="KW-1133">Transmembrane helix</keyword>
<keyword evidence="3" id="KW-1185">Reference proteome</keyword>
<evidence type="ECO:0000313" key="2">
    <source>
        <dbReference type="EMBL" id="KAK5832727.1"/>
    </source>
</evidence>
<dbReference type="EMBL" id="JARKNE010000005">
    <property type="protein sequence ID" value="KAK5832727.1"/>
    <property type="molecule type" value="Genomic_DNA"/>
</dbReference>
<organism evidence="2 3">
    <name type="scientific">Gossypium arboreum</name>
    <name type="common">Tree cotton</name>
    <name type="synonym">Gossypium nanking</name>
    <dbReference type="NCBI Taxonomy" id="29729"/>
    <lineage>
        <taxon>Eukaryota</taxon>
        <taxon>Viridiplantae</taxon>
        <taxon>Streptophyta</taxon>
        <taxon>Embryophyta</taxon>
        <taxon>Tracheophyta</taxon>
        <taxon>Spermatophyta</taxon>
        <taxon>Magnoliopsida</taxon>
        <taxon>eudicotyledons</taxon>
        <taxon>Gunneridae</taxon>
        <taxon>Pentapetalae</taxon>
        <taxon>rosids</taxon>
        <taxon>malvids</taxon>
        <taxon>Malvales</taxon>
        <taxon>Malvaceae</taxon>
        <taxon>Malvoideae</taxon>
        <taxon>Gossypium</taxon>
    </lineage>
</organism>